<dbReference type="EMBL" id="HBIN01018292">
    <property type="protein sequence ID" value="CAE0443901.1"/>
    <property type="molecule type" value="Transcribed_RNA"/>
</dbReference>
<dbReference type="InterPro" id="IPR002838">
    <property type="entry name" value="AIM24"/>
</dbReference>
<evidence type="ECO:0008006" key="2">
    <source>
        <dbReference type="Google" id="ProtNLM"/>
    </source>
</evidence>
<proteinExistence type="predicted"/>
<dbReference type="Gene3D" id="3.60.160.10">
    <property type="entry name" value="Mitochondrial biogenesis AIM24"/>
    <property type="match status" value="1"/>
</dbReference>
<accession>A0A7S3PM38</accession>
<dbReference type="Pfam" id="PF01987">
    <property type="entry name" value="AIM24"/>
    <property type="match status" value="1"/>
</dbReference>
<name>A0A7S3PM38_9STRA</name>
<dbReference type="SUPFAM" id="SSF51219">
    <property type="entry name" value="TRAP-like"/>
    <property type="match status" value="1"/>
</dbReference>
<sequence>MAKIFDHLEPYVLDAEALPAGEMQLKGTFAQQLEMVLKPGESISMEPGAFVMCTRGLKPDVDIGGATQGLTRLCCAGESLFRLNYTNNTGENQQIALAPPGPGTIIPIDLSKYSGMVIRGEAFLAAMGKDWKLKIRPVKNVGTMCFGGQGIFLNEFYGSGMGFISGVGYISTLDLAVGEKMTIDTEVLLAFEKTVDFDVEYVGSMLACCCGGLGVTNTVVTGPGKVWLQSLPLEKLAKTLQRYQISQGGNSNSNTAQSGADIAGAFAGGAPITAEMI</sequence>
<evidence type="ECO:0000313" key="1">
    <source>
        <dbReference type="EMBL" id="CAE0443901.1"/>
    </source>
</evidence>
<dbReference type="AlphaFoldDB" id="A0A7S3PM38"/>
<protein>
    <recommendedName>
        <fullName evidence="2">Altered inheritance of mitochondria protein 24, mitochondrial</fullName>
    </recommendedName>
</protein>
<dbReference type="InterPro" id="IPR016031">
    <property type="entry name" value="Trp_RNA-bd_attenuator-like_dom"/>
</dbReference>
<reference evidence="1" key="1">
    <citation type="submission" date="2021-01" db="EMBL/GenBank/DDBJ databases">
        <authorList>
            <person name="Corre E."/>
            <person name="Pelletier E."/>
            <person name="Niang G."/>
            <person name="Scheremetjew M."/>
            <person name="Finn R."/>
            <person name="Kale V."/>
            <person name="Holt S."/>
            <person name="Cochrane G."/>
            <person name="Meng A."/>
            <person name="Brown T."/>
            <person name="Cohen L."/>
        </authorList>
    </citation>
    <scope>NUCLEOTIDE SEQUENCE</scope>
    <source>
        <strain evidence="1">GSBS06</strain>
    </source>
</reference>
<dbReference type="PANTHER" id="PTHR43657:SF1">
    <property type="entry name" value="ALTERED INHERITANCE OF MITOCHONDRIA PROTEIN 24, MITOCHONDRIAL"/>
    <property type="match status" value="1"/>
</dbReference>
<dbReference type="InterPro" id="IPR036983">
    <property type="entry name" value="AIM24_sf"/>
</dbReference>
<dbReference type="PANTHER" id="PTHR43657">
    <property type="entry name" value="TRYPTOPHAN RNA-BINDING ATTENUATOR PROTEIN-LIKE PROTEIN"/>
    <property type="match status" value="1"/>
</dbReference>
<gene>
    <name evidence="1" type="ORF">ASTO00021_LOCUS13957</name>
</gene>
<organism evidence="1">
    <name type="scientific">Aplanochytrium stocchinoi</name>
    <dbReference type="NCBI Taxonomy" id="215587"/>
    <lineage>
        <taxon>Eukaryota</taxon>
        <taxon>Sar</taxon>
        <taxon>Stramenopiles</taxon>
        <taxon>Bigyra</taxon>
        <taxon>Labyrinthulomycetes</taxon>
        <taxon>Thraustochytrida</taxon>
        <taxon>Thraustochytriidae</taxon>
        <taxon>Aplanochytrium</taxon>
    </lineage>
</organism>